<dbReference type="GO" id="GO:0006935">
    <property type="term" value="P:chemotaxis"/>
    <property type="evidence" value="ECO:0007669"/>
    <property type="project" value="InterPro"/>
</dbReference>
<dbReference type="Gene3D" id="2.30.30.40">
    <property type="entry name" value="SH3 Domains"/>
    <property type="match status" value="1"/>
</dbReference>
<dbReference type="SMART" id="SM00260">
    <property type="entry name" value="CheW"/>
    <property type="match status" value="1"/>
</dbReference>
<evidence type="ECO:0000259" key="2">
    <source>
        <dbReference type="PROSITE" id="PS50110"/>
    </source>
</evidence>
<evidence type="ECO:0000313" key="4">
    <source>
        <dbReference type="EMBL" id="CUB07461.1"/>
    </source>
</evidence>
<gene>
    <name evidence="4" type="ORF">Ga0061068_107101</name>
</gene>
<evidence type="ECO:0000259" key="3">
    <source>
        <dbReference type="PROSITE" id="PS50851"/>
    </source>
</evidence>
<dbReference type="PROSITE" id="PS50110">
    <property type="entry name" value="RESPONSE_REGULATORY"/>
    <property type="match status" value="1"/>
</dbReference>
<dbReference type="Pfam" id="PF00072">
    <property type="entry name" value="Response_reg"/>
    <property type="match status" value="1"/>
</dbReference>
<sequence>MSDLLKRIDERTKLAGTNKLEILLFTLGVSKVTKRRETYGINVFKVREVMKTPPITAAPDMPAAVKGVVSLRGVLVPVVDLGEYVGVEPGSERNIMIITEYNGKVQGFLVESVDTILRLDWSQIRVPPEMLTAKTGGLVTAVTELPDGRLVMLLDVEKVLSDITKYDEAEDLYAGIEPLPDGDRYTVYFADDSAVAREQIERTLQKMGVRYVGAVNGRIAWENLEKAAERAKITGRPITDFVSAVITDIEMPEMDGFILTKKIKSDRRFTGVPVLMHSSLSGMQNQYLGKSVGVDEYVPKFHPRELAETLQRLFAKRQETAKEG</sequence>
<feature type="modified residue" description="4-aspartylphosphate" evidence="1">
    <location>
        <position position="248"/>
    </location>
</feature>
<keyword evidence="5" id="KW-1185">Reference proteome</keyword>
<feature type="domain" description="Response regulatory" evidence="2">
    <location>
        <begin position="186"/>
        <end position="315"/>
    </location>
</feature>
<evidence type="ECO:0000256" key="1">
    <source>
        <dbReference type="PROSITE-ProRule" id="PRU00169"/>
    </source>
</evidence>
<dbReference type="InterPro" id="IPR036061">
    <property type="entry name" value="CheW-like_dom_sf"/>
</dbReference>
<reference evidence="5" key="1">
    <citation type="submission" date="2015-08" db="EMBL/GenBank/DDBJ databases">
        <authorList>
            <person name="Babu N.S."/>
            <person name="Beckwith C.J."/>
            <person name="Beseler K.G."/>
            <person name="Brison A."/>
            <person name="Carone J.V."/>
            <person name="Caskin T.P."/>
            <person name="Diamond M."/>
            <person name="Durham M.E."/>
            <person name="Foxe J.M."/>
            <person name="Go M."/>
            <person name="Henderson B.A."/>
            <person name="Jones I.B."/>
            <person name="McGettigan J.A."/>
            <person name="Micheletti S.J."/>
            <person name="Nasrallah M.E."/>
            <person name="Ortiz D."/>
            <person name="Piller C.R."/>
            <person name="Privatt S.R."/>
            <person name="Schneider S.L."/>
            <person name="Sharp S."/>
            <person name="Smith T.C."/>
            <person name="Stanton J.D."/>
            <person name="Ullery H.E."/>
            <person name="Wilson R.J."/>
            <person name="Serrano M.G."/>
            <person name="Buck G."/>
            <person name="Lee V."/>
            <person name="Wang Y."/>
            <person name="Carvalho R."/>
            <person name="Voegtly L."/>
            <person name="Shi R."/>
            <person name="Duckworth R."/>
            <person name="Johnson A."/>
            <person name="Loviza R."/>
            <person name="Walstead R."/>
            <person name="Shah Z."/>
            <person name="Kiflezghi M."/>
            <person name="Wade K."/>
            <person name="Ball S.L."/>
            <person name="Bradley K.W."/>
            <person name="Asai D.J."/>
            <person name="Bowman C.A."/>
            <person name="Russell D.A."/>
            <person name="Pope W.H."/>
            <person name="Jacobs-Sera D."/>
            <person name="Hendrix R.W."/>
            <person name="Hatfull G.F."/>
        </authorList>
    </citation>
    <scope>NUCLEOTIDE SEQUENCE [LARGE SCALE GENOMIC DNA]</scope>
    <source>
        <strain evidence="5">JCM 19170</strain>
    </source>
</reference>
<dbReference type="Gene3D" id="3.40.50.2300">
    <property type="match status" value="1"/>
</dbReference>
<dbReference type="Proteomes" id="UP000182108">
    <property type="component" value="Unassembled WGS sequence"/>
</dbReference>
<organism evidence="4 5">
    <name type="scientific">Tepidiphilus thermophilus</name>
    <dbReference type="NCBI Taxonomy" id="876478"/>
    <lineage>
        <taxon>Bacteria</taxon>
        <taxon>Pseudomonadati</taxon>
        <taxon>Pseudomonadota</taxon>
        <taxon>Hydrogenophilia</taxon>
        <taxon>Hydrogenophilales</taxon>
        <taxon>Hydrogenophilaceae</taxon>
        <taxon>Tepidiphilus</taxon>
    </lineage>
</organism>
<dbReference type="InterPro" id="IPR002545">
    <property type="entry name" value="CheW-lke_dom"/>
</dbReference>
<dbReference type="InterPro" id="IPR024181">
    <property type="entry name" value="Chemotax_regulator_CheV"/>
</dbReference>
<dbReference type="Gene3D" id="2.40.50.180">
    <property type="entry name" value="CheA-289, Domain 4"/>
    <property type="match status" value="1"/>
</dbReference>
<dbReference type="OrthoDB" id="9806105at2"/>
<dbReference type="SUPFAM" id="SSF52172">
    <property type="entry name" value="CheY-like"/>
    <property type="match status" value="1"/>
</dbReference>
<keyword evidence="1" id="KW-0597">Phosphoprotein</keyword>
<dbReference type="InterPro" id="IPR011006">
    <property type="entry name" value="CheY-like_superfamily"/>
</dbReference>
<evidence type="ECO:0000313" key="5">
    <source>
        <dbReference type="Proteomes" id="UP000182108"/>
    </source>
</evidence>
<dbReference type="AlphaFoldDB" id="A0A0K6IWF8"/>
<dbReference type="Pfam" id="PF01584">
    <property type="entry name" value="CheW"/>
    <property type="match status" value="1"/>
</dbReference>
<dbReference type="PROSITE" id="PS50851">
    <property type="entry name" value="CHEW"/>
    <property type="match status" value="1"/>
</dbReference>
<dbReference type="PIRSF" id="PIRSF002867">
    <property type="entry name" value="CheV"/>
    <property type="match status" value="1"/>
</dbReference>
<dbReference type="SUPFAM" id="SSF50341">
    <property type="entry name" value="CheW-like"/>
    <property type="match status" value="1"/>
</dbReference>
<dbReference type="PANTHER" id="PTHR47233">
    <property type="entry name" value="CHEMOTAXIS PROTEIN CHEV"/>
    <property type="match status" value="1"/>
</dbReference>
<dbReference type="SMART" id="SM00448">
    <property type="entry name" value="REC"/>
    <property type="match status" value="1"/>
</dbReference>
<protein>
    <submittedName>
        <fullName evidence="4">Chemotaxis signal transduction protein</fullName>
    </submittedName>
</protein>
<proteinExistence type="predicted"/>
<dbReference type="PANTHER" id="PTHR47233:SF4">
    <property type="entry name" value="CHEMOTAXIS SIGNAL TRANSDUCTION PROTEIN"/>
    <property type="match status" value="1"/>
</dbReference>
<accession>A0A0K6IWF8</accession>
<dbReference type="InterPro" id="IPR001789">
    <property type="entry name" value="Sig_transdc_resp-reg_receiver"/>
</dbReference>
<dbReference type="RefSeq" id="WP_055423743.1">
    <property type="nucleotide sequence ID" value="NZ_CYHH01000007.1"/>
</dbReference>
<dbReference type="EMBL" id="CYHH01000007">
    <property type="protein sequence ID" value="CUB07461.1"/>
    <property type="molecule type" value="Genomic_DNA"/>
</dbReference>
<dbReference type="GO" id="GO:0000160">
    <property type="term" value="P:phosphorelay signal transduction system"/>
    <property type="evidence" value="ECO:0007669"/>
    <property type="project" value="InterPro"/>
</dbReference>
<name>A0A0K6IWF8_9PROT</name>
<feature type="domain" description="CheW-like" evidence="3">
    <location>
        <begin position="19"/>
        <end position="165"/>
    </location>
</feature>